<gene>
    <name evidence="5" type="ORF">HK099_005460</name>
</gene>
<name>A0AAD5TZ25_9FUNG</name>
<keyword evidence="6" id="KW-1185">Reference proteome</keyword>
<feature type="domain" description="SHSP" evidence="4">
    <location>
        <begin position="34"/>
        <end position="147"/>
    </location>
</feature>
<dbReference type="PROSITE" id="PS01031">
    <property type="entry name" value="SHSP"/>
    <property type="match status" value="1"/>
</dbReference>
<evidence type="ECO:0000313" key="5">
    <source>
        <dbReference type="EMBL" id="KAJ3217468.1"/>
    </source>
</evidence>
<dbReference type="Gene3D" id="2.60.40.790">
    <property type="match status" value="1"/>
</dbReference>
<dbReference type="InterPro" id="IPR031107">
    <property type="entry name" value="Small_HSP"/>
</dbReference>
<dbReference type="EMBL" id="JADGJW010000426">
    <property type="protein sequence ID" value="KAJ3217468.1"/>
    <property type="molecule type" value="Genomic_DNA"/>
</dbReference>
<evidence type="ECO:0000256" key="1">
    <source>
        <dbReference type="ARBA" id="ARBA00023016"/>
    </source>
</evidence>
<dbReference type="CDD" id="cd06464">
    <property type="entry name" value="ACD_sHsps-like"/>
    <property type="match status" value="1"/>
</dbReference>
<evidence type="ECO:0000313" key="6">
    <source>
        <dbReference type="Proteomes" id="UP001211065"/>
    </source>
</evidence>
<evidence type="ECO:0000259" key="4">
    <source>
        <dbReference type="PROSITE" id="PS01031"/>
    </source>
</evidence>
<organism evidence="5 6">
    <name type="scientific">Clydaea vesicula</name>
    <dbReference type="NCBI Taxonomy" id="447962"/>
    <lineage>
        <taxon>Eukaryota</taxon>
        <taxon>Fungi</taxon>
        <taxon>Fungi incertae sedis</taxon>
        <taxon>Chytridiomycota</taxon>
        <taxon>Chytridiomycota incertae sedis</taxon>
        <taxon>Chytridiomycetes</taxon>
        <taxon>Lobulomycetales</taxon>
        <taxon>Lobulomycetaceae</taxon>
        <taxon>Clydaea</taxon>
    </lineage>
</organism>
<evidence type="ECO:0000256" key="2">
    <source>
        <dbReference type="PROSITE-ProRule" id="PRU00285"/>
    </source>
</evidence>
<keyword evidence="1" id="KW-0346">Stress response</keyword>
<dbReference type="AlphaFoldDB" id="A0AAD5TZ25"/>
<evidence type="ECO:0000256" key="3">
    <source>
        <dbReference type="RuleBase" id="RU003616"/>
    </source>
</evidence>
<dbReference type="PANTHER" id="PTHR11527">
    <property type="entry name" value="HEAT-SHOCK PROTEIN 20 FAMILY MEMBER"/>
    <property type="match status" value="1"/>
</dbReference>
<dbReference type="Proteomes" id="UP001211065">
    <property type="component" value="Unassembled WGS sequence"/>
</dbReference>
<dbReference type="InterPro" id="IPR002068">
    <property type="entry name" value="A-crystallin/Hsp20_dom"/>
</dbReference>
<dbReference type="SUPFAM" id="SSF49764">
    <property type="entry name" value="HSP20-like chaperones"/>
    <property type="match status" value="1"/>
</dbReference>
<protein>
    <recommendedName>
        <fullName evidence="4">SHSP domain-containing protein</fullName>
    </recommendedName>
</protein>
<reference evidence="5" key="1">
    <citation type="submission" date="2020-05" db="EMBL/GenBank/DDBJ databases">
        <title>Phylogenomic resolution of chytrid fungi.</title>
        <authorList>
            <person name="Stajich J.E."/>
            <person name="Amses K."/>
            <person name="Simmons R."/>
            <person name="Seto K."/>
            <person name="Myers J."/>
            <person name="Bonds A."/>
            <person name="Quandt C.A."/>
            <person name="Barry K."/>
            <person name="Liu P."/>
            <person name="Grigoriev I."/>
            <person name="Longcore J.E."/>
            <person name="James T.Y."/>
        </authorList>
    </citation>
    <scope>NUCLEOTIDE SEQUENCE</scope>
    <source>
        <strain evidence="5">JEL0476</strain>
    </source>
</reference>
<dbReference type="InterPro" id="IPR008978">
    <property type="entry name" value="HSP20-like_chaperone"/>
</dbReference>
<accession>A0AAD5TZ25</accession>
<proteinExistence type="inferred from homology"/>
<dbReference type="Pfam" id="PF00011">
    <property type="entry name" value="HSP20"/>
    <property type="match status" value="1"/>
</dbReference>
<sequence>MPLLFHSPASENFLADFIENILTPEQQHELNVSKKMSKFQPKLDVLETEKEYLVQVDLPGMQKSDIELSMNDNNILVIKGERKLPMEKKENDKELLLERNVGTFERRLQLPRNINFEEVEAKLDLGVLTLKYVKKPKVDAMKKIVIR</sequence>
<comment type="similarity">
    <text evidence="2 3">Belongs to the small heat shock protein (HSP20) family.</text>
</comment>
<comment type="caution">
    <text evidence="5">The sequence shown here is derived from an EMBL/GenBank/DDBJ whole genome shotgun (WGS) entry which is preliminary data.</text>
</comment>